<dbReference type="InterPro" id="IPR037525">
    <property type="entry name" value="Velvet_dom"/>
</dbReference>
<dbReference type="OrthoDB" id="1746739at2759"/>
<evidence type="ECO:0000256" key="1">
    <source>
        <dbReference type="ARBA" id="ARBA00004123"/>
    </source>
</evidence>
<keyword evidence="7" id="KW-1185">Reference proteome</keyword>
<accession>A0A316V472</accession>
<evidence type="ECO:0000256" key="2">
    <source>
        <dbReference type="ARBA" id="ARBA00023015"/>
    </source>
</evidence>
<sequence>RTYDLIIRRSAIHGQVCTFGSKGRRLLDPFPIVQLDVRDKFGKRDVMGQSSPLFLMQKSNLGSHSLPKLRETSFSALRLLEGKLIASPYILKDCDEDQRAFFFIFADLSIRLRGTFRLEFSLIKLGPRFSSTSARKAAVGGEIVAKTISEPFQMHHAEDFAGMTKSTPLAKSLASQGAHIPIRMD</sequence>
<evidence type="ECO:0000256" key="4">
    <source>
        <dbReference type="ARBA" id="ARBA00023242"/>
    </source>
</evidence>
<dbReference type="AlphaFoldDB" id="A0A316V472"/>
<dbReference type="STRING" id="1280837.A0A316V472"/>
<evidence type="ECO:0000256" key="3">
    <source>
        <dbReference type="ARBA" id="ARBA00023163"/>
    </source>
</evidence>
<protein>
    <recommendedName>
        <fullName evidence="5">Velvet domain-containing protein</fullName>
    </recommendedName>
</protein>
<name>A0A316V472_9BASI</name>
<dbReference type="Proteomes" id="UP000245771">
    <property type="component" value="Unassembled WGS sequence"/>
</dbReference>
<dbReference type="EMBL" id="KZ819612">
    <property type="protein sequence ID" value="PWN31321.1"/>
    <property type="molecule type" value="Genomic_DNA"/>
</dbReference>
<dbReference type="RefSeq" id="XP_025351623.1">
    <property type="nucleotide sequence ID" value="XM_025496854.1"/>
</dbReference>
<dbReference type="Pfam" id="PF11754">
    <property type="entry name" value="Velvet"/>
    <property type="match status" value="2"/>
</dbReference>
<dbReference type="InterPro" id="IPR021740">
    <property type="entry name" value="Velvet"/>
</dbReference>
<dbReference type="InterPro" id="IPR038491">
    <property type="entry name" value="Velvet_dom_sf"/>
</dbReference>
<dbReference type="GeneID" id="37018635"/>
<dbReference type="PANTHER" id="PTHR33572">
    <property type="entry name" value="SPORE DEVELOPMENT REGULATOR VOSA"/>
    <property type="match status" value="1"/>
</dbReference>
<evidence type="ECO:0000313" key="7">
    <source>
        <dbReference type="Proteomes" id="UP000245771"/>
    </source>
</evidence>
<evidence type="ECO:0000259" key="5">
    <source>
        <dbReference type="PROSITE" id="PS51821"/>
    </source>
</evidence>
<feature type="non-terminal residue" evidence="6">
    <location>
        <position position="1"/>
    </location>
</feature>
<organism evidence="6 7">
    <name type="scientific">Meira miltonrushii</name>
    <dbReference type="NCBI Taxonomy" id="1280837"/>
    <lineage>
        <taxon>Eukaryota</taxon>
        <taxon>Fungi</taxon>
        <taxon>Dikarya</taxon>
        <taxon>Basidiomycota</taxon>
        <taxon>Ustilaginomycotina</taxon>
        <taxon>Exobasidiomycetes</taxon>
        <taxon>Exobasidiales</taxon>
        <taxon>Brachybasidiaceae</taxon>
        <taxon>Meira</taxon>
    </lineage>
</organism>
<evidence type="ECO:0000313" key="6">
    <source>
        <dbReference type="EMBL" id="PWN31321.1"/>
    </source>
</evidence>
<keyword evidence="4" id="KW-0539">Nucleus</keyword>
<keyword evidence="2" id="KW-0805">Transcription regulation</keyword>
<dbReference type="InParanoid" id="A0A316V472"/>
<gene>
    <name evidence="6" type="ORF">FA14DRAFT_128376</name>
</gene>
<dbReference type="PANTHER" id="PTHR33572:SF3">
    <property type="entry name" value="VELVET COMPLEX SUBUNIT B"/>
    <property type="match status" value="1"/>
</dbReference>
<keyword evidence="3" id="KW-0804">Transcription</keyword>
<proteinExistence type="predicted"/>
<dbReference type="PROSITE" id="PS51821">
    <property type="entry name" value="VELVET"/>
    <property type="match status" value="1"/>
</dbReference>
<comment type="subcellular location">
    <subcellularLocation>
        <location evidence="1">Nucleus</location>
    </subcellularLocation>
</comment>
<feature type="domain" description="Velvet" evidence="5">
    <location>
        <begin position="1"/>
        <end position="183"/>
    </location>
</feature>
<dbReference type="Gene3D" id="2.60.40.3960">
    <property type="entry name" value="Velvet domain"/>
    <property type="match status" value="1"/>
</dbReference>
<reference evidence="6 7" key="1">
    <citation type="journal article" date="2018" name="Mol. Biol. Evol.">
        <title>Broad Genomic Sampling Reveals a Smut Pathogenic Ancestry of the Fungal Clade Ustilaginomycotina.</title>
        <authorList>
            <person name="Kijpornyongpan T."/>
            <person name="Mondo S.J."/>
            <person name="Barry K."/>
            <person name="Sandor L."/>
            <person name="Lee J."/>
            <person name="Lipzen A."/>
            <person name="Pangilinan J."/>
            <person name="LaButti K."/>
            <person name="Hainaut M."/>
            <person name="Henrissat B."/>
            <person name="Grigoriev I.V."/>
            <person name="Spatafora J.W."/>
            <person name="Aime M.C."/>
        </authorList>
    </citation>
    <scope>NUCLEOTIDE SEQUENCE [LARGE SCALE GENOMIC DNA]</scope>
    <source>
        <strain evidence="6 7">MCA 3882</strain>
    </source>
</reference>
<dbReference type="GO" id="GO:0005634">
    <property type="term" value="C:nucleus"/>
    <property type="evidence" value="ECO:0007669"/>
    <property type="project" value="UniProtKB-SubCell"/>
</dbReference>